<dbReference type="Proteomes" id="UP000019464">
    <property type="component" value="Unassembled WGS sequence"/>
</dbReference>
<evidence type="ECO:0000313" key="2">
    <source>
        <dbReference type="EMBL" id="EXJ10684.1"/>
    </source>
</evidence>
<evidence type="ECO:0000313" key="3">
    <source>
        <dbReference type="Proteomes" id="UP000019464"/>
    </source>
</evidence>
<reference evidence="2 3" key="2">
    <citation type="journal article" date="2015" name="Syst. Appl. Microbiol.">
        <title>Nitrincola nitratireducens sp. nov. isolated from a haloalkaline crater lake.</title>
        <authorList>
            <person name="Singh A."/>
            <person name="Vaidya B."/>
            <person name="Tanuku N.R."/>
            <person name="Pinnaka A.K."/>
        </authorList>
    </citation>
    <scope>NUCLEOTIDE SEQUENCE [LARGE SCALE GENOMIC DNA]</scope>
    <source>
        <strain evidence="2 3">AK23</strain>
    </source>
</reference>
<dbReference type="Gene3D" id="1.20.1640.10">
    <property type="entry name" value="Multidrug efflux transporter AcrB transmembrane domain"/>
    <property type="match status" value="1"/>
</dbReference>
<keyword evidence="1" id="KW-0472">Membrane</keyword>
<accession>W9UUB0</accession>
<dbReference type="PATRIC" id="fig|1229521.3.peg.2324"/>
<gene>
    <name evidence="2" type="ORF">D791_02289</name>
</gene>
<keyword evidence="1" id="KW-0812">Transmembrane</keyword>
<dbReference type="EMBL" id="AONB01000011">
    <property type="protein sequence ID" value="EXJ10684.1"/>
    <property type="molecule type" value="Genomic_DNA"/>
</dbReference>
<sequence>MEQIIRAAIQRSRATLLLFIFILLGGVAAYQAIPKEANPDVVIPMMYVSMALEGISLMTASAFSFAPWSKSFEHCRGYGK</sequence>
<reference evidence="3" key="1">
    <citation type="submission" date="2012-11" db="EMBL/GenBank/DDBJ databases">
        <authorList>
            <person name="Singh A."/>
            <person name="Pinnaka A.K."/>
            <person name="Vaidya B."/>
        </authorList>
    </citation>
    <scope>NUCLEOTIDE SEQUENCE [LARGE SCALE GENOMIC DNA]</scope>
    <source>
        <strain evidence="3">AK23</strain>
    </source>
</reference>
<protein>
    <submittedName>
        <fullName evidence="2">Uncharacterized protein</fullName>
    </submittedName>
</protein>
<keyword evidence="3" id="KW-1185">Reference proteome</keyword>
<feature type="transmembrane region" description="Helical" evidence="1">
    <location>
        <begin position="45"/>
        <end position="66"/>
    </location>
</feature>
<dbReference type="Gene3D" id="3.30.70.1430">
    <property type="entry name" value="Multidrug efflux transporter AcrB pore domain"/>
    <property type="match status" value="1"/>
</dbReference>
<keyword evidence="1" id="KW-1133">Transmembrane helix</keyword>
<comment type="caution">
    <text evidence="2">The sequence shown here is derived from an EMBL/GenBank/DDBJ whole genome shotgun (WGS) entry which is preliminary data.</text>
</comment>
<dbReference type="AlphaFoldDB" id="W9UUB0"/>
<evidence type="ECO:0000256" key="1">
    <source>
        <dbReference type="SAM" id="Phobius"/>
    </source>
</evidence>
<proteinExistence type="predicted"/>
<name>W9UUB0_9GAMM</name>
<organism evidence="2 3">
    <name type="scientific">Nitrincola nitratireducens</name>
    <dbReference type="NCBI Taxonomy" id="1229521"/>
    <lineage>
        <taxon>Bacteria</taxon>
        <taxon>Pseudomonadati</taxon>
        <taxon>Pseudomonadota</taxon>
        <taxon>Gammaproteobacteria</taxon>
        <taxon>Oceanospirillales</taxon>
        <taxon>Oceanospirillaceae</taxon>
        <taxon>Nitrincola</taxon>
    </lineage>
</organism>
<dbReference type="STRING" id="1229521.D791_02289"/>